<dbReference type="InterPro" id="IPR010330">
    <property type="entry name" value="CoiA_nuc"/>
</dbReference>
<protein>
    <recommendedName>
        <fullName evidence="4">Competence protein CoiA-like family protein</fullName>
    </recommendedName>
</protein>
<accession>A0A644WFM3</accession>
<sequence>MFSALDDNNHLIDIDTAVKHAFDKFSCPSCHEELIIRNGNVRIPHFAHKNKCNCDNYDNDMSEWHRNWQMKFPLRNREVVLKLDIDNDDYSLFAENCKKIIRRTDVLCYGYAIEFQNSPISSEEFDERTLFYKHLGKKIIWIFNMIDTYENGKIKFCDEWHNKKDNGGKYSWNYASKTFINYDSYDKDVILFFQFAEVRNDEDDREQSYFERVTWAINSTTDYQETNFKHFCTSYYPSNFTELMDKLKRKAL</sequence>
<dbReference type="Pfam" id="PF25164">
    <property type="entry name" value="CoiA_N"/>
    <property type="match status" value="1"/>
</dbReference>
<proteinExistence type="predicted"/>
<dbReference type="AlphaFoldDB" id="A0A644WFM3"/>
<dbReference type="Pfam" id="PF06054">
    <property type="entry name" value="CoiA_nuc"/>
    <property type="match status" value="1"/>
</dbReference>
<evidence type="ECO:0000259" key="1">
    <source>
        <dbReference type="Pfam" id="PF06054"/>
    </source>
</evidence>
<dbReference type="InterPro" id="IPR057253">
    <property type="entry name" value="CoiA-like_N"/>
</dbReference>
<organism evidence="3">
    <name type="scientific">bioreactor metagenome</name>
    <dbReference type="NCBI Taxonomy" id="1076179"/>
    <lineage>
        <taxon>unclassified sequences</taxon>
        <taxon>metagenomes</taxon>
        <taxon>ecological metagenomes</taxon>
    </lineage>
</organism>
<comment type="caution">
    <text evidence="3">The sequence shown here is derived from an EMBL/GenBank/DDBJ whole genome shotgun (WGS) entry which is preliminary data.</text>
</comment>
<feature type="domain" description="Competence protein CoiA-like N-terminal" evidence="2">
    <location>
        <begin position="23"/>
        <end position="55"/>
    </location>
</feature>
<reference evidence="3" key="1">
    <citation type="submission" date="2019-08" db="EMBL/GenBank/DDBJ databases">
        <authorList>
            <person name="Kucharzyk K."/>
            <person name="Murdoch R.W."/>
            <person name="Higgins S."/>
            <person name="Loffler F."/>
        </authorList>
    </citation>
    <scope>NUCLEOTIDE SEQUENCE</scope>
</reference>
<evidence type="ECO:0008006" key="4">
    <source>
        <dbReference type="Google" id="ProtNLM"/>
    </source>
</evidence>
<gene>
    <name evidence="3" type="ORF">SDC9_48647</name>
</gene>
<evidence type="ECO:0000259" key="2">
    <source>
        <dbReference type="Pfam" id="PF25164"/>
    </source>
</evidence>
<dbReference type="EMBL" id="VSSQ01000865">
    <property type="protein sequence ID" value="MPM02399.1"/>
    <property type="molecule type" value="Genomic_DNA"/>
</dbReference>
<feature type="domain" description="Competence protein CoiA nuclease-like" evidence="1">
    <location>
        <begin position="98"/>
        <end position="156"/>
    </location>
</feature>
<name>A0A644WFM3_9ZZZZ</name>
<evidence type="ECO:0000313" key="3">
    <source>
        <dbReference type="EMBL" id="MPM02399.1"/>
    </source>
</evidence>